<dbReference type="Gene3D" id="1.10.10.10">
    <property type="entry name" value="Winged helix-like DNA-binding domain superfamily/Winged helix DNA-binding domain"/>
    <property type="match status" value="1"/>
</dbReference>
<proteinExistence type="predicted"/>
<dbReference type="Pfam" id="PF04255">
    <property type="entry name" value="DUF433"/>
    <property type="match status" value="1"/>
</dbReference>
<evidence type="ECO:0000313" key="1">
    <source>
        <dbReference type="EMBL" id="WNM63554.1"/>
    </source>
</evidence>
<dbReference type="PANTHER" id="PTHR34849:SF3">
    <property type="entry name" value="SSR2962 PROTEIN"/>
    <property type="match status" value="1"/>
</dbReference>
<dbReference type="InterPro" id="IPR036388">
    <property type="entry name" value="WH-like_DNA-bd_sf"/>
</dbReference>
<keyword evidence="2" id="KW-1185">Reference proteome</keyword>
<evidence type="ECO:0000313" key="2">
    <source>
        <dbReference type="Proteomes" id="UP001302494"/>
    </source>
</evidence>
<dbReference type="KEGG" id="nneo:PQG83_07320"/>
<dbReference type="PANTHER" id="PTHR34849">
    <property type="entry name" value="SSL5025 PROTEIN"/>
    <property type="match status" value="1"/>
</dbReference>
<name>A0AA96K4P6_9BACT</name>
<dbReference type="InterPro" id="IPR007367">
    <property type="entry name" value="DUF433"/>
</dbReference>
<gene>
    <name evidence="1" type="ORF">PQG83_07320</name>
</gene>
<organism evidence="1 2">
    <name type="scientific">Candidatus Nitrospira neomarina</name>
    <dbReference type="NCBI Taxonomy" id="3020899"/>
    <lineage>
        <taxon>Bacteria</taxon>
        <taxon>Pseudomonadati</taxon>
        <taxon>Nitrospirota</taxon>
        <taxon>Nitrospiria</taxon>
        <taxon>Nitrospirales</taxon>
        <taxon>Nitrospiraceae</taxon>
        <taxon>Nitrospira</taxon>
    </lineage>
</organism>
<dbReference type="Proteomes" id="UP001302494">
    <property type="component" value="Chromosome"/>
</dbReference>
<accession>A0AA96K4P6</accession>
<reference evidence="1 2" key="1">
    <citation type="submission" date="2023-01" db="EMBL/GenBank/DDBJ databases">
        <title>Cultivation and genomic characterization of new, ubiquitous marine nitrite-oxidizing bacteria from the Nitrospirales.</title>
        <authorList>
            <person name="Mueller A.J."/>
            <person name="Daebeler A."/>
            <person name="Herbold C.W."/>
            <person name="Kirkegaard R.H."/>
            <person name="Daims H."/>
        </authorList>
    </citation>
    <scope>NUCLEOTIDE SEQUENCE [LARGE SCALE GENOMIC DNA]</scope>
    <source>
        <strain evidence="1 2">DK</strain>
    </source>
</reference>
<sequence length="81" mass="8833">MSLVIEEQELQKLPITIDPGILSGAPVFEGTRVPVDALITNLEAGLTLDGFLENFPTVTRDQAVQVLEFSKSTLLKLAHRS</sequence>
<dbReference type="AlphaFoldDB" id="A0AA96K4P6"/>
<dbReference type="RefSeq" id="WP_312748243.1">
    <property type="nucleotide sequence ID" value="NZ_CP116968.1"/>
</dbReference>
<protein>
    <submittedName>
        <fullName evidence="1">DUF433 domain-containing protein</fullName>
    </submittedName>
</protein>
<dbReference type="SUPFAM" id="SSF46689">
    <property type="entry name" value="Homeodomain-like"/>
    <property type="match status" value="1"/>
</dbReference>
<dbReference type="InterPro" id="IPR009057">
    <property type="entry name" value="Homeodomain-like_sf"/>
</dbReference>
<dbReference type="EMBL" id="CP116968">
    <property type="protein sequence ID" value="WNM63554.1"/>
    <property type="molecule type" value="Genomic_DNA"/>
</dbReference>